<protein>
    <recommendedName>
        <fullName evidence="14">E3 ubiquitin-protein ligase</fullName>
        <ecNumber evidence="14">2.3.2.27</ecNumber>
    </recommendedName>
</protein>
<evidence type="ECO:0000313" key="19">
    <source>
        <dbReference type="Proteomes" id="UP001516400"/>
    </source>
</evidence>
<evidence type="ECO:0000256" key="14">
    <source>
        <dbReference type="RuleBase" id="RU201113"/>
    </source>
</evidence>
<dbReference type="Proteomes" id="UP001516400">
    <property type="component" value="Unassembled WGS sequence"/>
</dbReference>
<dbReference type="InterPro" id="IPR018121">
    <property type="entry name" value="7-in-absentia-prot_TRAF-dom"/>
</dbReference>
<dbReference type="Pfam" id="PF03145">
    <property type="entry name" value="Sina_TRAF"/>
    <property type="match status" value="1"/>
</dbReference>
<evidence type="ECO:0000256" key="7">
    <source>
        <dbReference type="ARBA" id="ARBA00022771"/>
    </source>
</evidence>
<evidence type="ECO:0000259" key="16">
    <source>
        <dbReference type="PROSITE" id="PS50089"/>
    </source>
</evidence>
<dbReference type="GO" id="GO:0008270">
    <property type="term" value="F:zinc ion binding"/>
    <property type="evidence" value="ECO:0007669"/>
    <property type="project" value="UniProtKB-KW"/>
</dbReference>
<keyword evidence="9" id="KW-0378">Hydrolase</keyword>
<keyword evidence="4" id="KW-0813">Transport</keyword>
<evidence type="ECO:0000256" key="11">
    <source>
        <dbReference type="ARBA" id="ARBA00022927"/>
    </source>
</evidence>
<dbReference type="Gene3D" id="1.20.58.80">
    <property type="entry name" value="Phosphotransferase system, lactose/cellobiose-type IIA subunit"/>
    <property type="match status" value="1"/>
</dbReference>
<dbReference type="InterPro" id="IPR001841">
    <property type="entry name" value="Znf_RING"/>
</dbReference>
<feature type="domain" description="SIAH-type" evidence="17">
    <location>
        <begin position="192"/>
        <end position="252"/>
    </location>
</feature>
<gene>
    <name evidence="18" type="ORF">HHI36_002972</name>
</gene>
<feature type="region of interest" description="Disordered" evidence="15">
    <location>
        <begin position="83"/>
        <end position="107"/>
    </location>
</feature>
<comment type="similarity">
    <text evidence="3 14">Belongs to the SINA (Seven in absentia) family.</text>
</comment>
<dbReference type="InterPro" id="IPR049548">
    <property type="entry name" value="Sina-like_RING"/>
</dbReference>
<evidence type="ECO:0000256" key="2">
    <source>
        <dbReference type="ARBA" id="ARBA00004906"/>
    </source>
</evidence>
<keyword evidence="6 14" id="KW-0479">Metal-binding</keyword>
<dbReference type="InterPro" id="IPR004162">
    <property type="entry name" value="SINA-like_animal"/>
</dbReference>
<keyword evidence="8 14" id="KW-0833">Ubl conjugation pathway</keyword>
<name>A0ABD2PD00_9CUCU</name>
<comment type="catalytic activity">
    <reaction evidence="12">
        <text>ATP + H2O = ADP + phosphate + H(+)</text>
        <dbReference type="Rhea" id="RHEA:13065"/>
        <dbReference type="ChEBI" id="CHEBI:15377"/>
        <dbReference type="ChEBI" id="CHEBI:15378"/>
        <dbReference type="ChEBI" id="CHEBI:30616"/>
        <dbReference type="ChEBI" id="CHEBI:43474"/>
        <dbReference type="ChEBI" id="CHEBI:456216"/>
        <dbReference type="EC" id="3.6.4.6"/>
    </reaction>
</comment>
<keyword evidence="10 14" id="KW-0862">Zinc</keyword>
<feature type="compositionally biased region" description="Basic and acidic residues" evidence="15">
    <location>
        <begin position="83"/>
        <end position="94"/>
    </location>
</feature>
<sequence length="377" mass="43495">MLQYLIRMSAGTVLTKAIELITKATEEDKNKNYKEALQLYERGLEYFIYSLKFESQEEKAKEIIRARCAQYLDRAEMLKKALKENDLNEHEKSKKQQTGETHDAKMQFKKNPTECEKTNAVSVEGSDNSKMEKLLIELECPICTDYLTVPIRQCATGHSVCGKCFEKLDRCALCRKEFTNSRNITLESLAMKMEYPCINKDAGCSELLSYDDREKHEHICSFGIFQTRCLMRGCTFIGDIASLKSHWLAKKMSSKMFLEVSSTRTKLKENSFYVNLAESFGQLFWFKSKTLNNTLYFAMQLIGKPEVAQQYYFEVEINLFGSSEKKIILTDSCKSIELTDNELFQEDICCNIGFKSIAHALVDGFLKYTLRMSKKQP</sequence>
<accession>A0ABD2PD00</accession>
<comment type="caution">
    <text evidence="18">The sequence shown here is derived from an EMBL/GenBank/DDBJ whole genome shotgun (WGS) entry which is preliminary data.</text>
</comment>
<dbReference type="PROSITE" id="PS51081">
    <property type="entry name" value="ZF_SIAH"/>
    <property type="match status" value="1"/>
</dbReference>
<feature type="domain" description="RING-type" evidence="16">
    <location>
        <begin position="140"/>
        <end position="175"/>
    </location>
</feature>
<dbReference type="InterPro" id="IPR013010">
    <property type="entry name" value="Znf_SIAH"/>
</dbReference>
<evidence type="ECO:0000256" key="12">
    <source>
        <dbReference type="ARBA" id="ARBA00048883"/>
    </source>
</evidence>
<comment type="pathway">
    <text evidence="2 14">Protein modification; protein ubiquitination.</text>
</comment>
<dbReference type="GO" id="GO:0061630">
    <property type="term" value="F:ubiquitin protein ligase activity"/>
    <property type="evidence" value="ECO:0007669"/>
    <property type="project" value="UniProtKB-EC"/>
</dbReference>
<dbReference type="PROSITE" id="PS50089">
    <property type="entry name" value="ZF_RING_2"/>
    <property type="match status" value="1"/>
</dbReference>
<proteinExistence type="inferred from homology"/>
<dbReference type="Gene3D" id="2.60.210.10">
    <property type="entry name" value="Apoptosis, Tumor Necrosis Factor Receptor Associated Protein 2, Chain A"/>
    <property type="match status" value="1"/>
</dbReference>
<dbReference type="FunFam" id="1.20.58.80:FF:000004">
    <property type="entry name" value="Vacuolar protein sorting-associated protein 4"/>
    <property type="match status" value="1"/>
</dbReference>
<dbReference type="InterPro" id="IPR007330">
    <property type="entry name" value="MIT_dom"/>
</dbReference>
<evidence type="ECO:0000256" key="4">
    <source>
        <dbReference type="ARBA" id="ARBA00022448"/>
    </source>
</evidence>
<evidence type="ECO:0000256" key="5">
    <source>
        <dbReference type="ARBA" id="ARBA00022679"/>
    </source>
</evidence>
<evidence type="ECO:0000256" key="3">
    <source>
        <dbReference type="ARBA" id="ARBA00009119"/>
    </source>
</evidence>
<evidence type="ECO:0000313" key="18">
    <source>
        <dbReference type="EMBL" id="KAL3288531.1"/>
    </source>
</evidence>
<comment type="domain">
    <text evidence="14">The SBD domain (substrate-binding domain) mediates the interaction with substrate proteins. It is related to the TRAF family.</text>
</comment>
<evidence type="ECO:0000256" key="13">
    <source>
        <dbReference type="PROSITE-ProRule" id="PRU00455"/>
    </source>
</evidence>
<keyword evidence="7 13" id="KW-0863">Zinc-finger</keyword>
<reference evidence="18 19" key="1">
    <citation type="journal article" date="2021" name="BMC Biol.">
        <title>Horizontally acquired antibacterial genes associated with adaptive radiation of ladybird beetles.</title>
        <authorList>
            <person name="Li H.S."/>
            <person name="Tang X.F."/>
            <person name="Huang Y.H."/>
            <person name="Xu Z.Y."/>
            <person name="Chen M.L."/>
            <person name="Du X.Y."/>
            <person name="Qiu B.Y."/>
            <person name="Chen P.T."/>
            <person name="Zhang W."/>
            <person name="Slipinski A."/>
            <person name="Escalona H.E."/>
            <person name="Waterhouse R.M."/>
            <person name="Zwick A."/>
            <person name="Pang H."/>
        </authorList>
    </citation>
    <scope>NUCLEOTIDE SEQUENCE [LARGE SCALE GENOMIC DNA]</scope>
    <source>
        <strain evidence="18">SYSU2018</strain>
    </source>
</reference>
<keyword evidence="11" id="KW-0653">Protein transport</keyword>
<dbReference type="GO" id="GO:0015031">
    <property type="term" value="P:protein transport"/>
    <property type="evidence" value="ECO:0007669"/>
    <property type="project" value="UniProtKB-KW"/>
</dbReference>
<evidence type="ECO:0000256" key="1">
    <source>
        <dbReference type="ARBA" id="ARBA00000900"/>
    </source>
</evidence>
<dbReference type="InterPro" id="IPR008974">
    <property type="entry name" value="TRAF-like"/>
</dbReference>
<dbReference type="EMBL" id="JABFTP020000185">
    <property type="protein sequence ID" value="KAL3288531.1"/>
    <property type="molecule type" value="Genomic_DNA"/>
</dbReference>
<dbReference type="Pfam" id="PF04212">
    <property type="entry name" value="MIT"/>
    <property type="match status" value="1"/>
</dbReference>
<evidence type="ECO:0000256" key="8">
    <source>
        <dbReference type="ARBA" id="ARBA00022786"/>
    </source>
</evidence>
<dbReference type="InterPro" id="IPR013083">
    <property type="entry name" value="Znf_RING/FYVE/PHD"/>
</dbReference>
<dbReference type="AlphaFoldDB" id="A0ABD2PD00"/>
<dbReference type="InterPro" id="IPR036181">
    <property type="entry name" value="MIT_dom_sf"/>
</dbReference>
<dbReference type="PANTHER" id="PTHR45877:SF2">
    <property type="entry name" value="E3 UBIQUITIN-PROTEIN LIGASE SINA-RELATED"/>
    <property type="match status" value="1"/>
</dbReference>
<comment type="catalytic activity">
    <reaction evidence="1 14">
        <text>S-ubiquitinyl-[E2 ubiquitin-conjugating enzyme]-L-cysteine + [acceptor protein]-L-lysine = [E2 ubiquitin-conjugating enzyme]-L-cysteine + N(6)-ubiquitinyl-[acceptor protein]-L-lysine.</text>
        <dbReference type="EC" id="2.3.2.27"/>
    </reaction>
</comment>
<keyword evidence="5" id="KW-0808">Transferase</keyword>
<dbReference type="PANTHER" id="PTHR45877">
    <property type="entry name" value="E3 UBIQUITIN-PROTEIN LIGASE SIAH2"/>
    <property type="match status" value="1"/>
</dbReference>
<dbReference type="SUPFAM" id="SSF49599">
    <property type="entry name" value="TRAF domain-like"/>
    <property type="match status" value="1"/>
</dbReference>
<evidence type="ECO:0000256" key="9">
    <source>
        <dbReference type="ARBA" id="ARBA00022801"/>
    </source>
</evidence>
<organism evidence="18 19">
    <name type="scientific">Cryptolaemus montrouzieri</name>
    <dbReference type="NCBI Taxonomy" id="559131"/>
    <lineage>
        <taxon>Eukaryota</taxon>
        <taxon>Metazoa</taxon>
        <taxon>Ecdysozoa</taxon>
        <taxon>Arthropoda</taxon>
        <taxon>Hexapoda</taxon>
        <taxon>Insecta</taxon>
        <taxon>Pterygota</taxon>
        <taxon>Neoptera</taxon>
        <taxon>Endopterygota</taxon>
        <taxon>Coleoptera</taxon>
        <taxon>Polyphaga</taxon>
        <taxon>Cucujiformia</taxon>
        <taxon>Coccinelloidea</taxon>
        <taxon>Coccinellidae</taxon>
        <taxon>Scymninae</taxon>
        <taxon>Scymnini</taxon>
        <taxon>Cryptolaemus</taxon>
    </lineage>
</organism>
<keyword evidence="19" id="KW-1185">Reference proteome</keyword>
<dbReference type="GO" id="GO:0016787">
    <property type="term" value="F:hydrolase activity"/>
    <property type="evidence" value="ECO:0007669"/>
    <property type="project" value="UniProtKB-KW"/>
</dbReference>
<dbReference type="SUPFAM" id="SSF116846">
    <property type="entry name" value="MIT domain"/>
    <property type="match status" value="1"/>
</dbReference>
<evidence type="ECO:0000259" key="17">
    <source>
        <dbReference type="PROSITE" id="PS51081"/>
    </source>
</evidence>
<comment type="function">
    <text evidence="14">E3 ubiquitin-protein ligase that mediates ubiquitination and subsequent proteasomal degradation of target proteins. E3 ubiquitin ligases accept ubiquitin from an E2 ubiquitin-conjugating enzyme in the form of a thioester and then directly transfers the ubiquitin to targeted substrates.</text>
</comment>
<evidence type="ECO:0000256" key="6">
    <source>
        <dbReference type="ARBA" id="ARBA00022723"/>
    </source>
</evidence>
<evidence type="ECO:0000256" key="10">
    <source>
        <dbReference type="ARBA" id="ARBA00022833"/>
    </source>
</evidence>
<dbReference type="Pfam" id="PF21362">
    <property type="entry name" value="Sina_RING"/>
    <property type="match status" value="1"/>
</dbReference>
<dbReference type="SMART" id="SM00745">
    <property type="entry name" value="MIT"/>
    <property type="match status" value="1"/>
</dbReference>
<dbReference type="EC" id="2.3.2.27" evidence="14"/>
<dbReference type="Gene3D" id="3.30.40.10">
    <property type="entry name" value="Zinc/RING finger domain, C3HC4 (zinc finger)"/>
    <property type="match status" value="2"/>
</dbReference>
<dbReference type="SUPFAM" id="SSF57850">
    <property type="entry name" value="RING/U-box"/>
    <property type="match status" value="1"/>
</dbReference>
<comment type="domain">
    <text evidence="14">The RING-type zinc finger domain is essential for ubiquitin ligase activity.</text>
</comment>
<dbReference type="Pfam" id="PF21361">
    <property type="entry name" value="Sina_ZnF"/>
    <property type="match status" value="1"/>
</dbReference>
<evidence type="ECO:0000256" key="15">
    <source>
        <dbReference type="SAM" id="MobiDB-lite"/>
    </source>
</evidence>